<feature type="region of interest" description="Disordered" evidence="6">
    <location>
        <begin position="236"/>
        <end position="304"/>
    </location>
</feature>
<dbReference type="PANTHER" id="PTHR16223">
    <property type="entry name" value="TRANSCRIPTION FACTOR BHLH83-RELATED"/>
    <property type="match status" value="1"/>
</dbReference>
<keyword evidence="4" id="KW-0804">Transcription</keyword>
<dbReference type="GO" id="GO:0046983">
    <property type="term" value="F:protein dimerization activity"/>
    <property type="evidence" value="ECO:0007669"/>
    <property type="project" value="InterPro"/>
</dbReference>
<gene>
    <name evidence="8" type="ORF">SAY87_009084</name>
</gene>
<evidence type="ECO:0000256" key="3">
    <source>
        <dbReference type="ARBA" id="ARBA00023125"/>
    </source>
</evidence>
<evidence type="ECO:0000256" key="6">
    <source>
        <dbReference type="SAM" id="MobiDB-lite"/>
    </source>
</evidence>
<dbReference type="GO" id="GO:0000978">
    <property type="term" value="F:RNA polymerase II cis-regulatory region sequence-specific DNA binding"/>
    <property type="evidence" value="ECO:0007669"/>
    <property type="project" value="TreeGrafter"/>
</dbReference>
<comment type="subcellular location">
    <subcellularLocation>
        <location evidence="1">Nucleus</location>
    </subcellularLocation>
</comment>
<dbReference type="GO" id="GO:0000981">
    <property type="term" value="F:DNA-binding transcription factor activity, RNA polymerase II-specific"/>
    <property type="evidence" value="ECO:0007669"/>
    <property type="project" value="TreeGrafter"/>
</dbReference>
<dbReference type="Gene3D" id="4.10.280.10">
    <property type="entry name" value="Helix-loop-helix DNA-binding domain"/>
    <property type="match status" value="1"/>
</dbReference>
<keyword evidence="2" id="KW-0805">Transcription regulation</keyword>
<dbReference type="InterPro" id="IPR045843">
    <property type="entry name" value="IND-like"/>
</dbReference>
<reference evidence="8 9" key="1">
    <citation type="journal article" date="2023" name="Hortic Res">
        <title>Pangenome of water caltrop reveals structural variations and asymmetric subgenome divergence after allopolyploidization.</title>
        <authorList>
            <person name="Zhang X."/>
            <person name="Chen Y."/>
            <person name="Wang L."/>
            <person name="Yuan Y."/>
            <person name="Fang M."/>
            <person name="Shi L."/>
            <person name="Lu R."/>
            <person name="Comes H.P."/>
            <person name="Ma Y."/>
            <person name="Chen Y."/>
            <person name="Huang G."/>
            <person name="Zhou Y."/>
            <person name="Zheng Z."/>
            <person name="Qiu Y."/>
        </authorList>
    </citation>
    <scope>NUCLEOTIDE SEQUENCE [LARGE SCALE GENOMIC DNA]</scope>
    <source>
        <tissue evidence="8">Roots</tissue>
    </source>
</reference>
<dbReference type="InterPro" id="IPR045239">
    <property type="entry name" value="bHLH95_bHLH"/>
</dbReference>
<dbReference type="CDD" id="cd11393">
    <property type="entry name" value="bHLH_AtbHLH_like"/>
    <property type="match status" value="1"/>
</dbReference>
<dbReference type="AlphaFoldDB" id="A0AAN7PW97"/>
<name>A0AAN7PW97_9MYRT</name>
<dbReference type="EMBL" id="JAXIOK010000014">
    <property type="protein sequence ID" value="KAK4755327.1"/>
    <property type="molecule type" value="Genomic_DNA"/>
</dbReference>
<dbReference type="InterPro" id="IPR036638">
    <property type="entry name" value="HLH_DNA-bd_sf"/>
</dbReference>
<protein>
    <recommendedName>
        <fullName evidence="7">BHLH domain-containing protein</fullName>
    </recommendedName>
</protein>
<dbReference type="SUPFAM" id="SSF47459">
    <property type="entry name" value="HLH, helix-loop-helix DNA-binding domain"/>
    <property type="match status" value="1"/>
</dbReference>
<sequence length="420" mass="46534">MWSFHNPTLRTDLSTHWSTPPPTSTISSWDHLGQYVYPENPSSSSACENNLSISASAFTKASSHSALTADSPHQPPMETVASSNLQLMFEDHVSGPDHLWSLNSNTCVENLLDMSQSACSSRVNILEQVAPDCDDYSKKMGSYSYNLSDRDRFRSWSAANATQQESNYAVHLPSEYHPPRGMVEGTIDSHHQYCPCKMDHSRNKITSCGSAATSMADLISFSSHCQLISQPSFEVKAPRPRHLPNMMKPTAPKNRQSAREDGISGITSGVNRRRCDQLECSSSSSAEKPQKKHKHENSTVTSSSKKALVPKVKLGDRIATLQQIVSPFGKTDTASVLKEAIAYIKFLQEQVQLLISNPYLKANPHMEYPWGGQGQGVKLRDLRSRGFCLGPISCTPQACRENTGADFWASPYRGDFYSHR</sequence>
<feature type="domain" description="BHLH" evidence="7">
    <location>
        <begin position="298"/>
        <end position="347"/>
    </location>
</feature>
<evidence type="ECO:0000256" key="5">
    <source>
        <dbReference type="ARBA" id="ARBA00023242"/>
    </source>
</evidence>
<accession>A0AAN7PW97</accession>
<dbReference type="InterPro" id="IPR011598">
    <property type="entry name" value="bHLH_dom"/>
</dbReference>
<comment type="caution">
    <text evidence="8">The sequence shown here is derived from an EMBL/GenBank/DDBJ whole genome shotgun (WGS) entry which is preliminary data.</text>
</comment>
<keyword evidence="9" id="KW-1185">Reference proteome</keyword>
<evidence type="ECO:0000256" key="4">
    <source>
        <dbReference type="ARBA" id="ARBA00023163"/>
    </source>
</evidence>
<evidence type="ECO:0000256" key="1">
    <source>
        <dbReference type="ARBA" id="ARBA00004123"/>
    </source>
</evidence>
<dbReference type="PROSITE" id="PS50888">
    <property type="entry name" value="BHLH"/>
    <property type="match status" value="1"/>
</dbReference>
<proteinExistence type="predicted"/>
<dbReference type="Proteomes" id="UP001345219">
    <property type="component" value="Chromosome 8"/>
</dbReference>
<evidence type="ECO:0000313" key="9">
    <source>
        <dbReference type="Proteomes" id="UP001345219"/>
    </source>
</evidence>
<keyword evidence="3" id="KW-0238">DNA-binding</keyword>
<keyword evidence="5" id="KW-0539">Nucleus</keyword>
<evidence type="ECO:0000256" key="2">
    <source>
        <dbReference type="ARBA" id="ARBA00023015"/>
    </source>
</evidence>
<dbReference type="GO" id="GO:0005634">
    <property type="term" value="C:nucleus"/>
    <property type="evidence" value="ECO:0007669"/>
    <property type="project" value="UniProtKB-SubCell"/>
</dbReference>
<evidence type="ECO:0000313" key="8">
    <source>
        <dbReference type="EMBL" id="KAK4755327.1"/>
    </source>
</evidence>
<organism evidence="8 9">
    <name type="scientific">Trapa incisa</name>
    <dbReference type="NCBI Taxonomy" id="236973"/>
    <lineage>
        <taxon>Eukaryota</taxon>
        <taxon>Viridiplantae</taxon>
        <taxon>Streptophyta</taxon>
        <taxon>Embryophyta</taxon>
        <taxon>Tracheophyta</taxon>
        <taxon>Spermatophyta</taxon>
        <taxon>Magnoliopsida</taxon>
        <taxon>eudicotyledons</taxon>
        <taxon>Gunneridae</taxon>
        <taxon>Pentapetalae</taxon>
        <taxon>rosids</taxon>
        <taxon>malvids</taxon>
        <taxon>Myrtales</taxon>
        <taxon>Lythraceae</taxon>
        <taxon>Trapa</taxon>
    </lineage>
</organism>
<dbReference type="PANTHER" id="PTHR16223:SF171">
    <property type="entry name" value="BASIC HELIX-LOOP-HELIX (BHLH) DNA-BINDING SUPERFAMILY PROTEIN"/>
    <property type="match status" value="1"/>
</dbReference>
<evidence type="ECO:0000259" key="7">
    <source>
        <dbReference type="PROSITE" id="PS50888"/>
    </source>
</evidence>